<dbReference type="SUPFAM" id="SSF47762">
    <property type="entry name" value="PAH2 domain"/>
    <property type="match status" value="1"/>
</dbReference>
<reference evidence="4 5" key="1">
    <citation type="submission" date="2022-01" db="EMBL/GenBank/DDBJ databases">
        <authorList>
            <person name="Xiong W."/>
            <person name="Schranz E."/>
        </authorList>
    </citation>
    <scope>NUCLEOTIDE SEQUENCE [LARGE SCALE GENOMIC DNA]</scope>
</reference>
<comment type="caution">
    <text evidence="4">The sequence shown here is derived from an EMBL/GenBank/DDBJ whole genome shotgun (WGS) entry which is preliminary data.</text>
</comment>
<keyword evidence="5" id="KW-1185">Reference proteome</keyword>
<evidence type="ECO:0000256" key="3">
    <source>
        <dbReference type="PROSITE-ProRule" id="PRU00810"/>
    </source>
</evidence>
<accession>A0AAU9MU87</accession>
<evidence type="ECO:0000313" key="4">
    <source>
        <dbReference type="EMBL" id="CAH1429659.1"/>
    </source>
</evidence>
<protein>
    <submittedName>
        <fullName evidence="4">Uncharacterized protein</fullName>
    </submittedName>
</protein>
<dbReference type="GO" id="GO:0000118">
    <property type="term" value="C:histone deacetylase complex"/>
    <property type="evidence" value="ECO:0007669"/>
    <property type="project" value="TreeGrafter"/>
</dbReference>
<dbReference type="GO" id="GO:0003714">
    <property type="term" value="F:transcription corepressor activity"/>
    <property type="evidence" value="ECO:0007669"/>
    <property type="project" value="InterPro"/>
</dbReference>
<gene>
    <name evidence="4" type="ORF">LVIROSA_LOCUS16504</name>
</gene>
<dbReference type="EMBL" id="CAKMRJ010002981">
    <property type="protein sequence ID" value="CAH1429659.1"/>
    <property type="molecule type" value="Genomic_DNA"/>
</dbReference>
<evidence type="ECO:0000313" key="5">
    <source>
        <dbReference type="Proteomes" id="UP001157418"/>
    </source>
</evidence>
<evidence type="ECO:0000256" key="2">
    <source>
        <dbReference type="ARBA" id="ARBA00023242"/>
    </source>
</evidence>
<dbReference type="PANTHER" id="PTHR12346">
    <property type="entry name" value="SIN3B-RELATED"/>
    <property type="match status" value="1"/>
</dbReference>
<dbReference type="Pfam" id="PF02671">
    <property type="entry name" value="PAH"/>
    <property type="match status" value="1"/>
</dbReference>
<dbReference type="Gene3D" id="1.20.1160.11">
    <property type="entry name" value="Paired amphipathic helix"/>
    <property type="match status" value="1"/>
</dbReference>
<dbReference type="GO" id="GO:0000785">
    <property type="term" value="C:chromatin"/>
    <property type="evidence" value="ECO:0007669"/>
    <property type="project" value="TreeGrafter"/>
</dbReference>
<dbReference type="InterPro" id="IPR003822">
    <property type="entry name" value="PAH"/>
</dbReference>
<dbReference type="AlphaFoldDB" id="A0AAU9MU87"/>
<dbReference type="InterPro" id="IPR039774">
    <property type="entry name" value="Sin3-like"/>
</dbReference>
<proteinExistence type="predicted"/>
<dbReference type="Proteomes" id="UP001157418">
    <property type="component" value="Unassembled WGS sequence"/>
</dbReference>
<keyword evidence="2 3" id="KW-0539">Nucleus</keyword>
<dbReference type="PANTHER" id="PTHR12346:SF65">
    <property type="entry name" value="HISTONE DEACETYLASE INTERACTING DOMAIN, SIN3-RELATED"/>
    <property type="match status" value="1"/>
</dbReference>
<dbReference type="PROSITE" id="PS51477">
    <property type="entry name" value="PAH"/>
    <property type="match status" value="1"/>
</dbReference>
<dbReference type="InterPro" id="IPR036600">
    <property type="entry name" value="PAH_sf"/>
</dbReference>
<evidence type="ECO:0000256" key="1">
    <source>
        <dbReference type="ARBA" id="ARBA00004123"/>
    </source>
</evidence>
<name>A0AAU9MU87_9ASTR</name>
<sequence>MQLVEHIKMRLQDENHLYIYFLFILNLYRMGKLSANEVHKNVADLFQDHHDLITEFTNFLSQCHANSIGTITLAMNTQAHQQKGEVFSLKR</sequence>
<comment type="subcellular location">
    <subcellularLocation>
        <location evidence="1 3">Nucleus</location>
    </subcellularLocation>
</comment>
<dbReference type="GO" id="GO:0000122">
    <property type="term" value="P:negative regulation of transcription by RNA polymerase II"/>
    <property type="evidence" value="ECO:0007669"/>
    <property type="project" value="TreeGrafter"/>
</dbReference>
<organism evidence="4 5">
    <name type="scientific">Lactuca virosa</name>
    <dbReference type="NCBI Taxonomy" id="75947"/>
    <lineage>
        <taxon>Eukaryota</taxon>
        <taxon>Viridiplantae</taxon>
        <taxon>Streptophyta</taxon>
        <taxon>Embryophyta</taxon>
        <taxon>Tracheophyta</taxon>
        <taxon>Spermatophyta</taxon>
        <taxon>Magnoliopsida</taxon>
        <taxon>eudicotyledons</taxon>
        <taxon>Gunneridae</taxon>
        <taxon>Pentapetalae</taxon>
        <taxon>asterids</taxon>
        <taxon>campanulids</taxon>
        <taxon>Asterales</taxon>
        <taxon>Asteraceae</taxon>
        <taxon>Cichorioideae</taxon>
        <taxon>Cichorieae</taxon>
        <taxon>Lactucinae</taxon>
        <taxon>Lactuca</taxon>
    </lineage>
</organism>